<reference evidence="2 3" key="1">
    <citation type="submission" date="2020-07" db="EMBL/GenBank/DDBJ databases">
        <title>Endozoicomonas sp. nov., isolated from sediment.</title>
        <authorList>
            <person name="Gu T."/>
        </authorList>
    </citation>
    <scope>NUCLEOTIDE SEQUENCE [LARGE SCALE GENOMIC DNA]</scope>
    <source>
        <strain evidence="2 3">SM1973</strain>
    </source>
</reference>
<dbReference type="InterPro" id="IPR022385">
    <property type="entry name" value="Rhs_assc_core"/>
</dbReference>
<dbReference type="Pfam" id="PF03527">
    <property type="entry name" value="RHS"/>
    <property type="match status" value="1"/>
</dbReference>
<dbReference type="Proteomes" id="UP000569732">
    <property type="component" value="Unassembled WGS sequence"/>
</dbReference>
<comment type="caution">
    <text evidence="2">The sequence shown here is derived from an EMBL/GenBank/DDBJ whole genome shotgun (WGS) entry which is preliminary data.</text>
</comment>
<feature type="domain" description="RHS protein conserved region" evidence="1">
    <location>
        <begin position="31"/>
        <end position="66"/>
    </location>
</feature>
<sequence length="258" mass="29410">MLSETRENIHKTYLYEPESFRPLALVQDNQVYFYHLDQLGTPQEISDARGSIVWSVQYRAYGSVVRKQVEHIQNNLRFQGQYFDEETGLHYNRHRYYDPGLGRFINQDPIGLDGGDNLYQYTPSPIAWTDPLGLSGKPSLPSRVLLENDKLRVVHNYHDIVREHADPIHFHVEDTKGKTVAKIKANGEILESNKGLSKSLNKSLGELLEPTKAGNTAINKLRNAEKRIAKFIRFNGGKVGGRPFKAGKRGLPSYMRDC</sequence>
<organism evidence="2 3">
    <name type="scientific">Spartinivicinus marinus</name>
    <dbReference type="NCBI Taxonomy" id="2994442"/>
    <lineage>
        <taxon>Bacteria</taxon>
        <taxon>Pseudomonadati</taxon>
        <taxon>Pseudomonadota</taxon>
        <taxon>Gammaproteobacteria</taxon>
        <taxon>Oceanospirillales</taxon>
        <taxon>Zooshikellaceae</taxon>
        <taxon>Spartinivicinus</taxon>
    </lineage>
</organism>
<dbReference type="PANTHER" id="PTHR32305:SF15">
    <property type="entry name" value="PROTEIN RHSA-RELATED"/>
    <property type="match status" value="1"/>
</dbReference>
<dbReference type="NCBIfam" id="TIGR03696">
    <property type="entry name" value="Rhs_assc_core"/>
    <property type="match status" value="1"/>
</dbReference>
<evidence type="ECO:0000259" key="1">
    <source>
        <dbReference type="Pfam" id="PF03527"/>
    </source>
</evidence>
<dbReference type="PRINTS" id="PR00394">
    <property type="entry name" value="RHSPROTEIN"/>
</dbReference>
<accession>A0A853IGW8</accession>
<evidence type="ECO:0000313" key="2">
    <source>
        <dbReference type="EMBL" id="NYZ69264.1"/>
    </source>
</evidence>
<gene>
    <name evidence="2" type="ORF">H0A36_24910</name>
</gene>
<keyword evidence="3" id="KW-1185">Reference proteome</keyword>
<dbReference type="InterPro" id="IPR001826">
    <property type="entry name" value="RHS"/>
</dbReference>
<name>A0A853IGW8_9GAMM</name>
<protein>
    <submittedName>
        <fullName evidence="2">RHS domain-containing protein</fullName>
    </submittedName>
</protein>
<dbReference type="PANTHER" id="PTHR32305">
    <property type="match status" value="1"/>
</dbReference>
<evidence type="ECO:0000313" key="3">
    <source>
        <dbReference type="Proteomes" id="UP000569732"/>
    </source>
</evidence>
<dbReference type="InterPro" id="IPR050708">
    <property type="entry name" value="T6SS_VgrG/RHS"/>
</dbReference>
<proteinExistence type="predicted"/>
<dbReference type="EMBL" id="JACCKB010000070">
    <property type="protein sequence ID" value="NYZ69264.1"/>
    <property type="molecule type" value="Genomic_DNA"/>
</dbReference>
<dbReference type="AlphaFoldDB" id="A0A853IGW8"/>
<dbReference type="Gene3D" id="2.180.10.10">
    <property type="entry name" value="RHS repeat-associated core"/>
    <property type="match status" value="1"/>
</dbReference>